<dbReference type="InterPro" id="IPR054501">
    <property type="entry name" value="NCH2"/>
</dbReference>
<dbReference type="InterPro" id="IPR016032">
    <property type="entry name" value="Sig_transdc_resp-reg_C-effctor"/>
</dbReference>
<keyword evidence="3" id="KW-1185">Reference proteome</keyword>
<gene>
    <name evidence="2" type="ORF">DSM106972_020880</name>
</gene>
<dbReference type="Gene3D" id="3.40.50.300">
    <property type="entry name" value="P-loop containing nucleotide triphosphate hydrolases"/>
    <property type="match status" value="1"/>
</dbReference>
<dbReference type="GO" id="GO:0006355">
    <property type="term" value="P:regulation of DNA-templated transcription"/>
    <property type="evidence" value="ECO:0007669"/>
    <property type="project" value="InterPro"/>
</dbReference>
<dbReference type="Gene3D" id="1.10.10.10">
    <property type="entry name" value="Winged helix-like DNA-binding domain superfamily/Winged helix DNA-binding domain"/>
    <property type="match status" value="1"/>
</dbReference>
<accession>A0A433VNX3</accession>
<dbReference type="InterPro" id="IPR000792">
    <property type="entry name" value="Tscrpt_reg_LuxR_C"/>
</dbReference>
<dbReference type="Pfam" id="PF05729">
    <property type="entry name" value="NACHT"/>
    <property type="match status" value="1"/>
</dbReference>
<reference evidence="2" key="1">
    <citation type="submission" date="2018-12" db="EMBL/GenBank/DDBJ databases">
        <authorList>
            <person name="Will S."/>
            <person name="Neumann-Schaal M."/>
            <person name="Henke P."/>
        </authorList>
    </citation>
    <scope>NUCLEOTIDE SEQUENCE</scope>
    <source>
        <strain evidence="2">PCC 7102</strain>
    </source>
</reference>
<feature type="domain" description="NACHT" evidence="1">
    <location>
        <begin position="344"/>
        <end position="465"/>
    </location>
</feature>
<dbReference type="InterPro" id="IPR027417">
    <property type="entry name" value="P-loop_NTPase"/>
</dbReference>
<dbReference type="EMBL" id="RSCL01000004">
    <property type="protein sequence ID" value="RUT07828.1"/>
    <property type="molecule type" value="Genomic_DNA"/>
</dbReference>
<dbReference type="SUPFAM" id="SSF46894">
    <property type="entry name" value="C-terminal effector domain of the bipartite response regulators"/>
    <property type="match status" value="1"/>
</dbReference>
<comment type="caution">
    <text evidence="2">The sequence shown here is derived from an EMBL/GenBank/DDBJ whole genome shotgun (WGS) entry which is preliminary data.</text>
</comment>
<dbReference type="InterPro" id="IPR007111">
    <property type="entry name" value="NACHT_NTPase"/>
</dbReference>
<dbReference type="Pfam" id="PF22727">
    <property type="entry name" value="NCH2"/>
    <property type="match status" value="1"/>
</dbReference>
<dbReference type="Proteomes" id="UP000271624">
    <property type="component" value="Unassembled WGS sequence"/>
</dbReference>
<evidence type="ECO:0000313" key="3">
    <source>
        <dbReference type="Proteomes" id="UP000271624"/>
    </source>
</evidence>
<dbReference type="PANTHER" id="PTHR46844:SF1">
    <property type="entry name" value="SLR5058 PROTEIN"/>
    <property type="match status" value="1"/>
</dbReference>
<dbReference type="AlphaFoldDB" id="A0A433VNX3"/>
<evidence type="ECO:0000259" key="1">
    <source>
        <dbReference type="PROSITE" id="PS50837"/>
    </source>
</evidence>
<name>A0A433VNX3_9CYAN</name>
<organism evidence="2 3">
    <name type="scientific">Dulcicalothrix desertica PCC 7102</name>
    <dbReference type="NCBI Taxonomy" id="232991"/>
    <lineage>
        <taxon>Bacteria</taxon>
        <taxon>Bacillati</taxon>
        <taxon>Cyanobacteriota</taxon>
        <taxon>Cyanophyceae</taxon>
        <taxon>Nostocales</taxon>
        <taxon>Calotrichaceae</taxon>
        <taxon>Dulcicalothrix</taxon>
    </lineage>
</organism>
<reference evidence="2" key="2">
    <citation type="journal article" date="2019" name="Genome Biol. Evol.">
        <title>Day and night: Metabolic profiles and evolutionary relationships of six axenic non-marine cyanobacteria.</title>
        <authorList>
            <person name="Will S.E."/>
            <person name="Henke P."/>
            <person name="Boedeker C."/>
            <person name="Huang S."/>
            <person name="Brinkmann H."/>
            <person name="Rohde M."/>
            <person name="Jarek M."/>
            <person name="Friedl T."/>
            <person name="Seufert S."/>
            <person name="Schumacher M."/>
            <person name="Overmann J."/>
            <person name="Neumann-Schaal M."/>
            <person name="Petersen J."/>
        </authorList>
    </citation>
    <scope>NUCLEOTIDE SEQUENCE [LARGE SCALE GENOMIC DNA]</scope>
    <source>
        <strain evidence="2">PCC 7102</strain>
    </source>
</reference>
<dbReference type="SMART" id="SM00421">
    <property type="entry name" value="HTH_LUXR"/>
    <property type="match status" value="1"/>
</dbReference>
<dbReference type="GO" id="GO:0003677">
    <property type="term" value="F:DNA binding"/>
    <property type="evidence" value="ECO:0007669"/>
    <property type="project" value="InterPro"/>
</dbReference>
<sequence length="946" mass="110969">MCTVDCNVRINMDKKRFEVVFSQLTKRRKEVLLKFLENKTDSEIAKYLQITQSTVRKHIEEICKIFGFENDFVDERRSKRRDLYALFAKFKPELLDVSIGDTKSLEELNCLNKSNTFNFKLDNLHIDLTTLFKTARLLQIDTSTVNQIKECIDKSYPVLNEINNRQEELLRLQTKEKQGNLNWIDKQKMNKIVPSLSDKDKQRLFAKHLGISENDVENFYRVAPVKKEVFIKICSILNLTWEQVVDLNFLKTLILLVPQVRSQYANKIVDLCGKLHILYCSKPIEMDDLYVDVNILNQPASYQWLDLSEIPPIYDQETHEFDRFRLGQVNQPRVDGFFAVETYDNLMVLGKPGSGKSTFLKRIALQCNEQQIQMDRVPIFINLKAFADFSKTIGTFDLFKYIIRDLDSCGIKEEIILCNLLEHGRVMLLLDGLDEVSKNNNDEVIKCIDRFYKQYFKNKYIISCRIAAHKYKFSNFRDIEIADFSKEQINIFARNWFTAIDKNIQNGIIKSQKFIEQLQLPENSQLLDIAVTPILLTLTCLAFQTKLEFPSNISTLYKRGIEALLIKWDEAKGVKRTNVYGKLSLENKIELLTYIAAKKFEISRYFFKKDEIKQDIVDYFSSLYDYNENNLATLLQDSRLVLESIEIQHGLLVERAQEIYSFSHLTFQEYFTARKVKTLINNSDSTIIKYIENFGDERWREVFSLVADMDWNFEQLQFLKKQIDEFMKNDESSELEDVILWVVNKSDLNKFETKYQPATIRAFYLSLALEMIFDASSVRNINLSLACDIDKNFEQDLQKGNTAINNLFTAKEFDLGIDLMLVEKIIFTSLGIPIKNVSLPNCRDCDSQLNQALIELENEVPNLLKSQEIEYSGEFLENLRNIAIKYRKIGYYWLFSDEKQENKLKQYYYAHKFLVKCLKNAEDNQNITVAMKRQIQQDLFLPWNKL</sequence>
<dbReference type="InterPro" id="IPR036388">
    <property type="entry name" value="WH-like_DNA-bd_sf"/>
</dbReference>
<protein>
    <recommendedName>
        <fullName evidence="1">NACHT domain-containing protein</fullName>
    </recommendedName>
</protein>
<proteinExistence type="predicted"/>
<dbReference type="SUPFAM" id="SSF52540">
    <property type="entry name" value="P-loop containing nucleoside triphosphate hydrolases"/>
    <property type="match status" value="1"/>
</dbReference>
<dbReference type="PROSITE" id="PS50837">
    <property type="entry name" value="NACHT"/>
    <property type="match status" value="1"/>
</dbReference>
<dbReference type="PANTHER" id="PTHR46844">
    <property type="entry name" value="SLR5058 PROTEIN"/>
    <property type="match status" value="1"/>
</dbReference>
<evidence type="ECO:0000313" key="2">
    <source>
        <dbReference type="EMBL" id="RUT07828.1"/>
    </source>
</evidence>
<dbReference type="Pfam" id="PF00196">
    <property type="entry name" value="GerE"/>
    <property type="match status" value="1"/>
</dbReference>